<dbReference type="AlphaFoldDB" id="A0AAW2HIF9"/>
<keyword evidence="6" id="KW-0862">Zinc</keyword>
<dbReference type="InterPro" id="IPR013824">
    <property type="entry name" value="Topo_IA_cen_sub1"/>
</dbReference>
<comment type="caution">
    <text evidence="18">The sequence shown here is derived from an EMBL/GenBank/DDBJ whole genome shotgun (WGS) entry which is preliminary data.</text>
</comment>
<dbReference type="PANTHER" id="PTHR11390:SF21">
    <property type="entry name" value="DNA TOPOISOMERASE 3-ALPHA"/>
    <property type="match status" value="1"/>
</dbReference>
<evidence type="ECO:0000256" key="12">
    <source>
        <dbReference type="RuleBase" id="RU362092"/>
    </source>
</evidence>
<evidence type="ECO:0000256" key="1">
    <source>
        <dbReference type="ARBA" id="ARBA00000213"/>
    </source>
</evidence>
<feature type="compositionally biased region" description="Basic and acidic residues" evidence="13">
    <location>
        <begin position="925"/>
        <end position="937"/>
    </location>
</feature>
<dbReference type="Pfam" id="PF06839">
    <property type="entry name" value="Zn_ribbon_GRF"/>
    <property type="match status" value="2"/>
</dbReference>
<dbReference type="InterPro" id="IPR013826">
    <property type="entry name" value="Topo_IA_cen_sub3"/>
</dbReference>
<feature type="domain" description="Toprim" evidence="15">
    <location>
        <begin position="2"/>
        <end position="146"/>
    </location>
</feature>
<evidence type="ECO:0000256" key="5">
    <source>
        <dbReference type="ARBA" id="ARBA00022771"/>
    </source>
</evidence>
<dbReference type="PROSITE" id="PS51999">
    <property type="entry name" value="ZF_GRF"/>
    <property type="match status" value="2"/>
</dbReference>
<dbReference type="Gene3D" id="3.30.65.10">
    <property type="entry name" value="Bacterial Topoisomerase I, domain 1"/>
    <property type="match status" value="1"/>
</dbReference>
<dbReference type="InterPro" id="IPR006171">
    <property type="entry name" value="TOPRIM_dom"/>
</dbReference>
<evidence type="ECO:0000259" key="14">
    <source>
        <dbReference type="PROSITE" id="PS50158"/>
    </source>
</evidence>
<dbReference type="GO" id="GO:0031422">
    <property type="term" value="C:RecQ family helicase-topoisomerase III complex"/>
    <property type="evidence" value="ECO:0007669"/>
    <property type="project" value="TreeGrafter"/>
</dbReference>
<dbReference type="CDD" id="cd03362">
    <property type="entry name" value="TOPRIM_TopoIA_TopoIII"/>
    <property type="match status" value="1"/>
</dbReference>
<dbReference type="PROSITE" id="PS00396">
    <property type="entry name" value="TOPO_IA_1"/>
    <property type="match status" value="1"/>
</dbReference>
<sequence>MKVLNVAEKNDAAKNIAALLSRGTSRMRQGFSKYNKIYEFNCQVFGMNCNMIMTSVSGHLLNFDFTSISRNWTSCNPLYLFEAPIVKFCPKDYEDIKRTLEKEIKSCSKLIIWTDCDREGENIGFEIIEVCTAVKRNIDIYRAKFSEITQASVDRALRSLEHPNEKINTAVNVRRELDLRIGAAFTRFQTLHLKGAFPDALGTSLVSYGSCQFPTLGFVVERFKAIASFIPEKFWKISVQHVKDEKSVEFIWERNKLFNELACEVLYDMCKEDGVATVLSIESKPKTKWRPRPLDTVELEKLASRKLHLTAKETMKIAEKLYTLGYISYPRTETNIFPKEMNLKSLVENFVPDSVWGEFASRVLQDGPNPFQGSKSDQAHPPIHPTKYTTQLSGDERKLYDFIVRHFLACLSKHAEGLETIVKIDIAGEKFTAKGLMIIARNYLEIYPFDKWSDKEIHVYQKGERFSPDITMNESETSPPSLLTEADLIALMEKNGIGTDATHAEHIETIKARFYVGLSDKYFVPRTLGMGLVEGYDSMGFEMSKPHLRAELEQDLNRICEGVKQGDEVLATQLRKYKEVFQSAQTQVNKLNAAIQKYLNVQPQEGVQMEAMLSQIEKVKKCSKCGADIILRKKKTGEGKYLTCGGFPQCKEGMFFPGFVQDVEVTSDVCPKCQPNTYLLKFKFEKGSCYLPSNYVGCIGGCDPCLNTVLNPNNSNRLRDSRPLQNIDTNNTNRLQTHQNSSRLDTFSIITNDSGYSSNISNNSDCVNCNCGRPAARLTVKKQGPNCGREFYACGSEWNSNRCDFFTWVDGTRTQSGTVVRTNQINPSYGSNEETQMNCFCGLPSKRCEVHKEGPNKGRFFYSCNKPMSDQSRCSFFKWDDSSVSNDVSTSSFRNRNNSNRGGKSTAPRKKNSPSRKRKCGLCGEEGHNRKNCRRND</sequence>
<dbReference type="GO" id="GO:0006310">
    <property type="term" value="P:DNA recombination"/>
    <property type="evidence" value="ECO:0007669"/>
    <property type="project" value="TreeGrafter"/>
</dbReference>
<evidence type="ECO:0000313" key="18">
    <source>
        <dbReference type="EMBL" id="KAL0269615.1"/>
    </source>
</evidence>
<evidence type="ECO:0000256" key="6">
    <source>
        <dbReference type="ARBA" id="ARBA00022833"/>
    </source>
</evidence>
<dbReference type="SUPFAM" id="SSF56712">
    <property type="entry name" value="Prokaryotic type I DNA topoisomerase"/>
    <property type="match status" value="1"/>
</dbReference>
<dbReference type="FunFam" id="3.40.50.140:FF:000003">
    <property type="entry name" value="DNA topoisomerase"/>
    <property type="match status" value="1"/>
</dbReference>
<protein>
    <recommendedName>
        <fullName evidence="3 12">DNA topoisomerase</fullName>
        <ecNumber evidence="3 12">5.6.2.1</ecNumber>
    </recommendedName>
</protein>
<organism evidence="18">
    <name type="scientific">Menopon gallinae</name>
    <name type="common">poultry shaft louse</name>
    <dbReference type="NCBI Taxonomy" id="328185"/>
    <lineage>
        <taxon>Eukaryota</taxon>
        <taxon>Metazoa</taxon>
        <taxon>Ecdysozoa</taxon>
        <taxon>Arthropoda</taxon>
        <taxon>Hexapoda</taxon>
        <taxon>Insecta</taxon>
        <taxon>Pterygota</taxon>
        <taxon>Neoptera</taxon>
        <taxon>Paraneoptera</taxon>
        <taxon>Psocodea</taxon>
        <taxon>Troctomorpha</taxon>
        <taxon>Phthiraptera</taxon>
        <taxon>Amblycera</taxon>
        <taxon>Menoponidae</taxon>
        <taxon>Menopon</taxon>
    </lineage>
</organism>
<feature type="domain" description="CCHC-type" evidence="14">
    <location>
        <begin position="918"/>
        <end position="935"/>
    </location>
</feature>
<dbReference type="GO" id="GO:0003677">
    <property type="term" value="F:DNA binding"/>
    <property type="evidence" value="ECO:0007669"/>
    <property type="project" value="UniProtKB-KW"/>
</dbReference>
<dbReference type="Gene3D" id="1.10.460.10">
    <property type="entry name" value="Topoisomerase I, domain 2"/>
    <property type="match status" value="1"/>
</dbReference>
<keyword evidence="9 12" id="KW-0413">Isomerase</keyword>
<reference evidence="18" key="1">
    <citation type="journal article" date="2024" name="Gigascience">
        <title>Chromosome-level genome of the poultry shaft louse Menopon gallinae provides insight into the host-switching and adaptive evolution of parasitic lice.</title>
        <authorList>
            <person name="Xu Y."/>
            <person name="Ma L."/>
            <person name="Liu S."/>
            <person name="Liang Y."/>
            <person name="Liu Q."/>
            <person name="He Z."/>
            <person name="Tian L."/>
            <person name="Duan Y."/>
            <person name="Cai W."/>
            <person name="Li H."/>
            <person name="Song F."/>
        </authorList>
    </citation>
    <scope>NUCLEOTIDE SEQUENCE</scope>
    <source>
        <strain evidence="18">Cailab_2023a</strain>
    </source>
</reference>
<dbReference type="GO" id="GO:0003917">
    <property type="term" value="F:DNA topoisomerase type I (single strand cut, ATP-independent) activity"/>
    <property type="evidence" value="ECO:0007669"/>
    <property type="project" value="UniProtKB-EC"/>
</dbReference>
<keyword evidence="4" id="KW-0479">Metal-binding</keyword>
<dbReference type="InterPro" id="IPR003601">
    <property type="entry name" value="Topo_IA_2"/>
</dbReference>
<dbReference type="Gene3D" id="1.10.290.10">
    <property type="entry name" value="Topoisomerase I, domain 4"/>
    <property type="match status" value="1"/>
</dbReference>
<evidence type="ECO:0000256" key="3">
    <source>
        <dbReference type="ARBA" id="ARBA00012891"/>
    </source>
</evidence>
<dbReference type="FunFam" id="1.10.290.10:FF:000001">
    <property type="entry name" value="DNA topoisomerase"/>
    <property type="match status" value="1"/>
</dbReference>
<dbReference type="InterPro" id="IPR001878">
    <property type="entry name" value="Znf_CCHC"/>
</dbReference>
<name>A0AAW2HIF9_9NEOP</name>
<dbReference type="Pfam" id="PF01751">
    <property type="entry name" value="Toprim"/>
    <property type="match status" value="1"/>
</dbReference>
<dbReference type="SMART" id="SM00436">
    <property type="entry name" value="TOP1Bc"/>
    <property type="match status" value="1"/>
</dbReference>
<dbReference type="EMBL" id="JARGDH010000004">
    <property type="protein sequence ID" value="KAL0269615.1"/>
    <property type="molecule type" value="Genomic_DNA"/>
</dbReference>
<evidence type="ECO:0000256" key="2">
    <source>
        <dbReference type="ARBA" id="ARBA00009446"/>
    </source>
</evidence>
<dbReference type="InterPro" id="IPR000380">
    <property type="entry name" value="Topo_IA"/>
</dbReference>
<dbReference type="SMART" id="SM00437">
    <property type="entry name" value="TOP1Ac"/>
    <property type="match status" value="1"/>
</dbReference>
<dbReference type="SMART" id="SM00493">
    <property type="entry name" value="TOPRIM"/>
    <property type="match status" value="1"/>
</dbReference>
<dbReference type="InterPro" id="IPR013825">
    <property type="entry name" value="Topo_IA_cen_sub2"/>
</dbReference>
<dbReference type="CDD" id="cd00186">
    <property type="entry name" value="TOP1Ac"/>
    <property type="match status" value="1"/>
</dbReference>
<dbReference type="InterPro" id="IPR034144">
    <property type="entry name" value="TOPRIM_TopoIII"/>
</dbReference>
<evidence type="ECO:0000259" key="15">
    <source>
        <dbReference type="PROSITE" id="PS50880"/>
    </source>
</evidence>
<evidence type="ECO:0000256" key="8">
    <source>
        <dbReference type="ARBA" id="ARBA00023125"/>
    </source>
</evidence>
<gene>
    <name evidence="18" type="ORF">PYX00_007289</name>
</gene>
<feature type="region of interest" description="Disordered" evidence="13">
    <location>
        <begin position="882"/>
        <end position="937"/>
    </location>
</feature>
<dbReference type="GO" id="GO:0008270">
    <property type="term" value="F:zinc ion binding"/>
    <property type="evidence" value="ECO:0007669"/>
    <property type="project" value="UniProtKB-KW"/>
</dbReference>
<evidence type="ECO:0000256" key="13">
    <source>
        <dbReference type="SAM" id="MobiDB-lite"/>
    </source>
</evidence>
<dbReference type="InterPro" id="IPR023405">
    <property type="entry name" value="Topo_IA_core_domain"/>
</dbReference>
<feature type="compositionally biased region" description="Low complexity" evidence="13">
    <location>
        <begin position="882"/>
        <end position="901"/>
    </location>
</feature>
<proteinExistence type="inferred from homology"/>
<feature type="domain" description="GRF-type" evidence="16">
    <location>
        <begin position="839"/>
        <end position="883"/>
    </location>
</feature>
<keyword evidence="5 11" id="KW-0863">Zinc-finger</keyword>
<comment type="similarity">
    <text evidence="2 12">Belongs to the type IA topoisomerase family.</text>
</comment>
<keyword evidence="7 12" id="KW-0799">Topoisomerase</keyword>
<dbReference type="EC" id="5.6.2.1" evidence="3 12"/>
<evidence type="ECO:0000256" key="10">
    <source>
        <dbReference type="ARBA" id="ARBA00056363"/>
    </source>
</evidence>
<dbReference type="Gene3D" id="2.70.20.10">
    <property type="entry name" value="Topoisomerase I, domain 3"/>
    <property type="match status" value="1"/>
</dbReference>
<dbReference type="Pfam" id="PF01131">
    <property type="entry name" value="Topoisom_bac"/>
    <property type="match status" value="1"/>
</dbReference>
<comment type="function">
    <text evidence="10">Releases the supercoiling and torsional tension of DNA introduced during the DNA replication and transcription by transiently cleaving and rejoining one strand of the DNA duplex. Introduces a single-strand break via transesterification at a target site in duplex DNA. The scissile phosphodiester is attacked by the catalytic tyrosine of the enzyme, resulting in the formation of a DNA-(5'-phosphotyrosyl)-enzyme intermediate and the expulsion of a 3'-OH DNA strand. The free DNA strand than undergoes passage around the unbroken strand thus removing DNA supercoils. Finally, in the religation step, the DNA 3'-OH attacks the covalent intermediate to expel the active-site tyrosine and restore the DNA phosphodiester backbone. Weakly relaxes negative supercoils and displays a distinct preference for binding single-stranded DNA.</text>
</comment>
<dbReference type="GO" id="GO:0005634">
    <property type="term" value="C:nucleus"/>
    <property type="evidence" value="ECO:0007669"/>
    <property type="project" value="TreeGrafter"/>
</dbReference>
<dbReference type="InterPro" id="IPR010666">
    <property type="entry name" value="Znf_GRF"/>
</dbReference>
<evidence type="ECO:0000256" key="7">
    <source>
        <dbReference type="ARBA" id="ARBA00023029"/>
    </source>
</evidence>
<dbReference type="PRINTS" id="PR00417">
    <property type="entry name" value="PRTPISMRASEI"/>
</dbReference>
<dbReference type="GO" id="GO:0006265">
    <property type="term" value="P:DNA topological change"/>
    <property type="evidence" value="ECO:0007669"/>
    <property type="project" value="InterPro"/>
</dbReference>
<dbReference type="Gene3D" id="3.40.50.140">
    <property type="match status" value="1"/>
</dbReference>
<dbReference type="PANTHER" id="PTHR11390">
    <property type="entry name" value="PROKARYOTIC DNA TOPOISOMERASE"/>
    <property type="match status" value="1"/>
</dbReference>
<feature type="domain" description="GRF-type" evidence="16">
    <location>
        <begin position="769"/>
        <end position="812"/>
    </location>
</feature>
<feature type="compositionally biased region" description="Basic residues" evidence="13">
    <location>
        <begin position="907"/>
        <end position="920"/>
    </location>
</feature>
<dbReference type="InterPro" id="IPR013497">
    <property type="entry name" value="Topo_IA_cen"/>
</dbReference>
<evidence type="ECO:0000256" key="11">
    <source>
        <dbReference type="PROSITE-ProRule" id="PRU00047"/>
    </source>
</evidence>
<comment type="catalytic activity">
    <reaction evidence="1 12">
        <text>ATP-independent breakage of single-stranded DNA, followed by passage and rejoining.</text>
        <dbReference type="EC" id="5.6.2.1"/>
    </reaction>
</comment>
<feature type="domain" description="Topo IA-type catalytic" evidence="17">
    <location>
        <begin position="164"/>
        <end position="581"/>
    </location>
</feature>
<dbReference type="InterPro" id="IPR023406">
    <property type="entry name" value="Topo_IA_AS"/>
</dbReference>
<evidence type="ECO:0000259" key="16">
    <source>
        <dbReference type="PROSITE" id="PS51999"/>
    </source>
</evidence>
<dbReference type="FunFam" id="1.10.460.10:FF:000003">
    <property type="entry name" value="DNA topoisomerase"/>
    <property type="match status" value="1"/>
</dbReference>
<evidence type="ECO:0000259" key="17">
    <source>
        <dbReference type="PROSITE" id="PS52039"/>
    </source>
</evidence>
<dbReference type="GO" id="GO:0006281">
    <property type="term" value="P:DNA repair"/>
    <property type="evidence" value="ECO:0007669"/>
    <property type="project" value="TreeGrafter"/>
</dbReference>
<evidence type="ECO:0000256" key="9">
    <source>
        <dbReference type="ARBA" id="ARBA00023235"/>
    </source>
</evidence>
<comment type="function">
    <text evidence="12">Introduces a single-strand break via transesterification at a target site in duplex DNA. Releases the supercoiling and torsional tension of DNA introduced during the DNA replication and transcription by transiently cleaving and rejoining one strand of the DNA duplex. The scissile phosphodiester is attacked by the catalytic tyrosine of the enzyme, resulting in the formation of a DNA-(5'-phosphotyrosyl)-enzyme intermediate and the expulsion of a 3'-OH DNA strand.</text>
</comment>
<dbReference type="PROSITE" id="PS50880">
    <property type="entry name" value="TOPRIM"/>
    <property type="match status" value="1"/>
</dbReference>
<dbReference type="InterPro" id="IPR003602">
    <property type="entry name" value="Topo_IA_DNA-bd_dom"/>
</dbReference>
<dbReference type="PROSITE" id="PS50158">
    <property type="entry name" value="ZF_CCHC"/>
    <property type="match status" value="1"/>
</dbReference>
<evidence type="ECO:0000256" key="4">
    <source>
        <dbReference type="ARBA" id="ARBA00022723"/>
    </source>
</evidence>
<dbReference type="PROSITE" id="PS52039">
    <property type="entry name" value="TOPO_IA_2"/>
    <property type="match status" value="1"/>
</dbReference>
<accession>A0AAW2HIF9</accession>
<keyword evidence="8 12" id="KW-0238">DNA-binding</keyword>